<proteinExistence type="predicted"/>
<comment type="caution">
    <text evidence="1">The sequence shown here is derived from an EMBL/GenBank/DDBJ whole genome shotgun (WGS) entry which is preliminary data.</text>
</comment>
<sequence length="39" mass="4586">MCVDVAPISVSMGRTFGQLAFRVMARYGQRLTCFWRWML</sequence>
<evidence type="ECO:0000313" key="1">
    <source>
        <dbReference type="EMBL" id="EUA74121.1"/>
    </source>
</evidence>
<dbReference type="Proteomes" id="UP000023351">
    <property type="component" value="Unassembled WGS sequence"/>
</dbReference>
<evidence type="ECO:0000313" key="2">
    <source>
        <dbReference type="Proteomes" id="UP000023351"/>
    </source>
</evidence>
<gene>
    <name evidence="1" type="ORF">I540_0835</name>
</gene>
<organism evidence="1 2">
    <name type="scientific">Mycobacteroides abscessus subsp. bolletii 1513</name>
    <dbReference type="NCBI Taxonomy" id="1299321"/>
    <lineage>
        <taxon>Bacteria</taxon>
        <taxon>Bacillati</taxon>
        <taxon>Actinomycetota</taxon>
        <taxon>Actinomycetes</taxon>
        <taxon>Mycobacteriales</taxon>
        <taxon>Mycobacteriaceae</taxon>
        <taxon>Mycobacteroides</taxon>
        <taxon>Mycobacteroides abscessus</taxon>
    </lineage>
</organism>
<dbReference type="AlphaFoldDB" id="X8E1J8"/>
<dbReference type="EMBL" id="JAOJ01000001">
    <property type="protein sequence ID" value="EUA74121.1"/>
    <property type="molecule type" value="Genomic_DNA"/>
</dbReference>
<reference evidence="1 2" key="1">
    <citation type="submission" date="2013-12" db="EMBL/GenBank/DDBJ databases">
        <authorList>
            <person name="Zelazny A."/>
            <person name="Olivier K."/>
            <person name="Holland S."/>
            <person name="Lenaerts A."/>
            <person name="Ordway D."/>
            <person name="DeGroote M.A."/>
            <person name="Parker T."/>
            <person name="Sizemore C."/>
            <person name="Tallon L.J."/>
            <person name="Sadzewicz L.K."/>
            <person name="Sengamalay N."/>
            <person name="Fraser C.M."/>
            <person name="Hine E."/>
            <person name="Shefchek K.A."/>
            <person name="Das S.P."/>
            <person name="Tettelin H."/>
        </authorList>
    </citation>
    <scope>NUCLEOTIDE SEQUENCE [LARGE SCALE GENOMIC DNA]</scope>
    <source>
        <strain evidence="1 2">1513</strain>
    </source>
</reference>
<protein>
    <submittedName>
        <fullName evidence="1">Uncharacterized protein</fullName>
    </submittedName>
</protein>
<name>X8E1J8_9MYCO</name>
<dbReference type="PATRIC" id="fig|1299321.3.peg.800"/>
<accession>X8E1J8</accession>